<protein>
    <recommendedName>
        <fullName evidence="17">G-protein coupled receptors family 1 profile domain-containing protein</fullName>
    </recommendedName>
</protein>
<feature type="transmembrane region" description="Helical" evidence="16">
    <location>
        <begin position="145"/>
        <end position="164"/>
    </location>
</feature>
<reference evidence="18" key="2">
    <citation type="submission" date="2021-01" db="UniProtKB">
        <authorList>
            <consortium name="EnsemblMetazoa"/>
        </authorList>
    </citation>
    <scope>IDENTIFICATION</scope>
</reference>
<dbReference type="CDD" id="cd00637">
    <property type="entry name" value="7tm_classA_rhodopsin-like"/>
    <property type="match status" value="1"/>
</dbReference>
<evidence type="ECO:0000256" key="6">
    <source>
        <dbReference type="ARBA" id="ARBA00022989"/>
    </source>
</evidence>
<keyword evidence="9 16" id="KW-0472">Membrane</keyword>
<feature type="compositionally biased region" description="Acidic residues" evidence="15">
    <location>
        <begin position="241"/>
        <end position="250"/>
    </location>
</feature>
<dbReference type="InterPro" id="IPR017452">
    <property type="entry name" value="GPCR_Rhodpsn_7TM"/>
</dbReference>
<evidence type="ECO:0000256" key="11">
    <source>
        <dbReference type="ARBA" id="ARBA00023170"/>
    </source>
</evidence>
<dbReference type="InParanoid" id="A0A7M7NUK2"/>
<evidence type="ECO:0000256" key="3">
    <source>
        <dbReference type="ARBA" id="ARBA00022473"/>
    </source>
</evidence>
<dbReference type="GO" id="GO:0004930">
    <property type="term" value="F:G protein-coupled receptor activity"/>
    <property type="evidence" value="ECO:0000318"/>
    <property type="project" value="GO_Central"/>
</dbReference>
<dbReference type="GO" id="GO:0005886">
    <property type="term" value="C:plasma membrane"/>
    <property type="evidence" value="ECO:0000318"/>
    <property type="project" value="GO_Central"/>
</dbReference>
<keyword evidence="19" id="KW-1185">Reference proteome</keyword>
<keyword evidence="7" id="KW-0297">G-protein coupled receptor</keyword>
<keyword evidence="10" id="KW-1015">Disulfide bond</keyword>
<dbReference type="GO" id="GO:0060170">
    <property type="term" value="C:ciliary membrane"/>
    <property type="evidence" value="ECO:0007669"/>
    <property type="project" value="UniProtKB-SubCell"/>
</dbReference>
<feature type="transmembrane region" description="Helical" evidence="16">
    <location>
        <begin position="341"/>
        <end position="359"/>
    </location>
</feature>
<dbReference type="FunFam" id="1.20.1070.10:FF:001278">
    <property type="entry name" value="Uncharacterized protein"/>
    <property type="match status" value="1"/>
</dbReference>
<feature type="transmembrane region" description="Helical" evidence="16">
    <location>
        <begin position="33"/>
        <end position="54"/>
    </location>
</feature>
<evidence type="ECO:0000256" key="1">
    <source>
        <dbReference type="ARBA" id="ARBA00004309"/>
    </source>
</evidence>
<evidence type="ECO:0000259" key="17">
    <source>
        <dbReference type="PROSITE" id="PS50262"/>
    </source>
</evidence>
<feature type="region of interest" description="Disordered" evidence="15">
    <location>
        <begin position="238"/>
        <end position="318"/>
    </location>
</feature>
<keyword evidence="13" id="KW-0807">Transducer</keyword>
<dbReference type="AlphaFoldDB" id="A0A7M7NUK2"/>
<evidence type="ECO:0000313" key="18">
    <source>
        <dbReference type="EnsemblMetazoa" id="XP_030840954"/>
    </source>
</evidence>
<keyword evidence="3" id="KW-0217">Developmental protein</keyword>
<dbReference type="Proteomes" id="UP000007110">
    <property type="component" value="Unassembled WGS sequence"/>
</dbReference>
<dbReference type="InterPro" id="IPR000276">
    <property type="entry name" value="GPCR_Rhodpsn"/>
</dbReference>
<evidence type="ECO:0000256" key="13">
    <source>
        <dbReference type="ARBA" id="ARBA00023224"/>
    </source>
</evidence>
<feature type="compositionally biased region" description="Polar residues" evidence="15">
    <location>
        <begin position="279"/>
        <end position="296"/>
    </location>
</feature>
<dbReference type="GeneID" id="105440518"/>
<feature type="transmembrane region" description="Helical" evidence="16">
    <location>
        <begin position="111"/>
        <end position="133"/>
    </location>
</feature>
<organism evidence="18 19">
    <name type="scientific">Strongylocentrotus purpuratus</name>
    <name type="common">Purple sea urchin</name>
    <dbReference type="NCBI Taxonomy" id="7668"/>
    <lineage>
        <taxon>Eukaryota</taxon>
        <taxon>Metazoa</taxon>
        <taxon>Echinodermata</taxon>
        <taxon>Eleutherozoa</taxon>
        <taxon>Echinozoa</taxon>
        <taxon>Echinoidea</taxon>
        <taxon>Euechinoidea</taxon>
        <taxon>Echinacea</taxon>
        <taxon>Camarodonta</taxon>
        <taxon>Echinidea</taxon>
        <taxon>Strongylocentrotidae</taxon>
        <taxon>Strongylocentrotus</taxon>
    </lineage>
</organism>
<evidence type="ECO:0000256" key="14">
    <source>
        <dbReference type="ARBA" id="ARBA00023273"/>
    </source>
</evidence>
<keyword evidence="8" id="KW-0969">Cilium</keyword>
<keyword evidence="14" id="KW-0966">Cell projection</keyword>
<reference evidence="19" key="1">
    <citation type="submission" date="2015-02" db="EMBL/GenBank/DDBJ databases">
        <title>Genome sequencing for Strongylocentrotus purpuratus.</title>
        <authorList>
            <person name="Murali S."/>
            <person name="Liu Y."/>
            <person name="Vee V."/>
            <person name="English A."/>
            <person name="Wang M."/>
            <person name="Skinner E."/>
            <person name="Han Y."/>
            <person name="Muzny D.M."/>
            <person name="Worley K.C."/>
            <person name="Gibbs R.A."/>
        </authorList>
    </citation>
    <scope>NUCLEOTIDE SEQUENCE</scope>
</reference>
<name>A0A7M7NUK2_STRPU</name>
<feature type="transmembrane region" description="Helical" evidence="16">
    <location>
        <begin position="191"/>
        <end position="214"/>
    </location>
</feature>
<keyword evidence="5 16" id="KW-0812">Transmembrane</keyword>
<evidence type="ECO:0000256" key="12">
    <source>
        <dbReference type="ARBA" id="ARBA00023180"/>
    </source>
</evidence>
<dbReference type="PRINTS" id="PR00237">
    <property type="entry name" value="GPCRRHODOPSN"/>
</dbReference>
<keyword evidence="12" id="KW-0325">Glycoprotein</keyword>
<dbReference type="PANTHER" id="PTHR22752">
    <property type="entry name" value="G PROTEIN-COUPLED RECEPTOR"/>
    <property type="match status" value="1"/>
</dbReference>
<dbReference type="KEGG" id="spu:105440518"/>
<dbReference type="GO" id="GO:0032870">
    <property type="term" value="P:cellular response to hormone stimulus"/>
    <property type="evidence" value="ECO:0000318"/>
    <property type="project" value="GO_Central"/>
</dbReference>
<proteinExistence type="predicted"/>
<dbReference type="SUPFAM" id="SSF81321">
    <property type="entry name" value="Family A G protein-coupled receptor-like"/>
    <property type="match status" value="1"/>
</dbReference>
<evidence type="ECO:0000256" key="8">
    <source>
        <dbReference type="ARBA" id="ARBA00023069"/>
    </source>
</evidence>
<evidence type="ECO:0000256" key="16">
    <source>
        <dbReference type="SAM" id="Phobius"/>
    </source>
</evidence>
<keyword evidence="11" id="KW-0675">Receptor</keyword>
<evidence type="ECO:0000256" key="2">
    <source>
        <dbReference type="ARBA" id="ARBA00004651"/>
    </source>
</evidence>
<feature type="compositionally biased region" description="Basic and acidic residues" evidence="15">
    <location>
        <begin position="301"/>
        <end position="312"/>
    </location>
</feature>
<evidence type="ECO:0000256" key="10">
    <source>
        <dbReference type="ARBA" id="ARBA00023157"/>
    </source>
</evidence>
<dbReference type="PANTHER" id="PTHR22752:SF10">
    <property type="entry name" value="G-PROTEIN COUPLED RECEPTOR 161"/>
    <property type="match status" value="1"/>
</dbReference>
<evidence type="ECO:0000256" key="4">
    <source>
        <dbReference type="ARBA" id="ARBA00022475"/>
    </source>
</evidence>
<dbReference type="RefSeq" id="XP_030840954.1">
    <property type="nucleotide sequence ID" value="XM_030985094.1"/>
</dbReference>
<evidence type="ECO:0000256" key="9">
    <source>
        <dbReference type="ARBA" id="ARBA00023136"/>
    </source>
</evidence>
<evidence type="ECO:0000256" key="15">
    <source>
        <dbReference type="SAM" id="MobiDB-lite"/>
    </source>
</evidence>
<evidence type="ECO:0000313" key="19">
    <source>
        <dbReference type="Proteomes" id="UP000007110"/>
    </source>
</evidence>
<dbReference type="GO" id="GO:0007186">
    <property type="term" value="P:G protein-coupled receptor signaling pathway"/>
    <property type="evidence" value="ECO:0000318"/>
    <property type="project" value="GO_Central"/>
</dbReference>
<dbReference type="Pfam" id="PF00001">
    <property type="entry name" value="7tm_1"/>
    <property type="match status" value="1"/>
</dbReference>
<evidence type="ECO:0000256" key="7">
    <source>
        <dbReference type="ARBA" id="ARBA00023040"/>
    </source>
</evidence>
<dbReference type="EnsemblMetazoa" id="XM_030985094">
    <property type="protein sequence ID" value="XP_030840954"/>
    <property type="gene ID" value="LOC105440518"/>
</dbReference>
<keyword evidence="6 16" id="KW-1133">Transmembrane helix</keyword>
<dbReference type="PROSITE" id="PS50262">
    <property type="entry name" value="G_PROTEIN_RECEP_F1_2"/>
    <property type="match status" value="1"/>
</dbReference>
<feature type="compositionally biased region" description="Basic and acidic residues" evidence="15">
    <location>
        <begin position="251"/>
        <end position="264"/>
    </location>
</feature>
<feature type="domain" description="G-protein coupled receptors family 1 profile" evidence="17">
    <location>
        <begin position="45"/>
        <end position="362"/>
    </location>
</feature>
<comment type="subcellular location">
    <subcellularLocation>
        <location evidence="2">Cell membrane</location>
        <topology evidence="2">Multi-pass membrane protein</topology>
    </subcellularLocation>
    <subcellularLocation>
        <location evidence="1">Cell projection</location>
        <location evidence="1">Cilium membrane</location>
    </subcellularLocation>
</comment>
<evidence type="ECO:0000256" key="5">
    <source>
        <dbReference type="ARBA" id="ARBA00022692"/>
    </source>
</evidence>
<sequence length="411" mass="46305">MSNHDTSQTPYDRPDGVTIYHESTSVVAVIEGITIAVIFLGALVANLIAMVTILRDKVLRKNLHNWLILNLIINDLSFTVINIPFVIISVFDHGYFLLHNKAVCFIHGNVIFAYGVFASVFAISVDRYLTVVWSARFPPSKSRTIVFIVFCWVAAIGSSLPPLVGDVSAIRYKKHSHNCSPEFREDCFYGITLNVIIFLGIVPTMVLCYVSVFLKVWRQQRLLRSYADEKPSIASNVCSLEDTDDDDDDHDHDHDHDRVTHADNDMPMDVIDQSIEGPTCSSLTPEPMDYSQSSNIEEPDAEHAEGESEENKTNQQGNVITGFKKKDRRTMQKKLNIERRVALTGTLLVLTTLVCWSPYCIVNSCLLSINIPHWIGVTTVWIYIPRDKLNCEETVAEARSGNVVNAEWLGW</sequence>
<dbReference type="Gene3D" id="1.20.1070.10">
    <property type="entry name" value="Rhodopsin 7-helix transmembrane proteins"/>
    <property type="match status" value="1"/>
</dbReference>
<feature type="transmembrane region" description="Helical" evidence="16">
    <location>
        <begin position="66"/>
        <end position="91"/>
    </location>
</feature>
<keyword evidence="4" id="KW-1003">Cell membrane</keyword>
<accession>A0A7M7NUK2</accession>